<dbReference type="Proteomes" id="UP000887564">
    <property type="component" value="Unplaced"/>
</dbReference>
<protein>
    <submittedName>
        <fullName evidence="2">Uncharacterized protein</fullName>
    </submittedName>
</protein>
<evidence type="ECO:0000313" key="2">
    <source>
        <dbReference type="WBParaSite" id="PEQ_0000141501-mRNA-1"/>
    </source>
</evidence>
<evidence type="ECO:0000313" key="1">
    <source>
        <dbReference type="Proteomes" id="UP000887564"/>
    </source>
</evidence>
<reference evidence="2" key="1">
    <citation type="submission" date="2022-11" db="UniProtKB">
        <authorList>
            <consortium name="WormBaseParasite"/>
        </authorList>
    </citation>
    <scope>IDENTIFICATION</scope>
</reference>
<dbReference type="AlphaFoldDB" id="A0A914R9N9"/>
<sequence length="73" mass="8375">MREYRSSKECRATFVVSREVRKFIVLKVPGAQQGDEPGPTDEERMKAWEIGHPDYLGRDAFANIQKAIDEALH</sequence>
<proteinExistence type="predicted"/>
<keyword evidence="1" id="KW-1185">Reference proteome</keyword>
<dbReference type="WBParaSite" id="PEQ_0000141501-mRNA-1">
    <property type="protein sequence ID" value="PEQ_0000141501-mRNA-1"/>
    <property type="gene ID" value="PEQ_0000141501"/>
</dbReference>
<organism evidence="1 2">
    <name type="scientific">Parascaris equorum</name>
    <name type="common">Equine roundworm</name>
    <dbReference type="NCBI Taxonomy" id="6256"/>
    <lineage>
        <taxon>Eukaryota</taxon>
        <taxon>Metazoa</taxon>
        <taxon>Ecdysozoa</taxon>
        <taxon>Nematoda</taxon>
        <taxon>Chromadorea</taxon>
        <taxon>Rhabditida</taxon>
        <taxon>Spirurina</taxon>
        <taxon>Ascaridomorpha</taxon>
        <taxon>Ascaridoidea</taxon>
        <taxon>Ascarididae</taxon>
        <taxon>Parascaris</taxon>
    </lineage>
</organism>
<accession>A0A914R9N9</accession>
<name>A0A914R9N9_PAREQ</name>